<dbReference type="Proteomes" id="UP000636800">
    <property type="component" value="Chromosome 11"/>
</dbReference>
<name>A0A835Q1I4_VANPL</name>
<evidence type="ECO:0000256" key="9">
    <source>
        <dbReference type="ARBA" id="ARBA00023180"/>
    </source>
</evidence>
<keyword evidence="9" id="KW-0325">Glycoprotein</keyword>
<dbReference type="GO" id="GO:0005886">
    <property type="term" value="C:plasma membrane"/>
    <property type="evidence" value="ECO:0007669"/>
    <property type="project" value="UniProtKB-ARBA"/>
</dbReference>
<evidence type="ECO:0000313" key="12">
    <source>
        <dbReference type="EMBL" id="KAG0462525.1"/>
    </source>
</evidence>
<keyword evidence="5" id="KW-0732">Signal</keyword>
<evidence type="ECO:0000256" key="4">
    <source>
        <dbReference type="ARBA" id="ARBA00022692"/>
    </source>
</evidence>
<reference evidence="13 14" key="1">
    <citation type="journal article" date="2020" name="Nat. Food">
        <title>A phased Vanilla planifolia genome enables genetic improvement of flavour and production.</title>
        <authorList>
            <person name="Hasing T."/>
            <person name="Tang H."/>
            <person name="Brym M."/>
            <person name="Khazi F."/>
            <person name="Huang T."/>
            <person name="Chambers A.H."/>
        </authorList>
    </citation>
    <scope>NUCLEOTIDE SEQUENCE [LARGE SCALE GENOMIC DNA]</scope>
    <source>
        <tissue evidence="12">Leaf</tissue>
    </source>
</reference>
<evidence type="ECO:0000256" key="3">
    <source>
        <dbReference type="ARBA" id="ARBA00015303"/>
    </source>
</evidence>
<dbReference type="PANTHER" id="PTHR21092:SF0">
    <property type="entry name" value="NICASTRIN"/>
    <property type="match status" value="1"/>
</dbReference>
<evidence type="ECO:0000256" key="6">
    <source>
        <dbReference type="ARBA" id="ARBA00022976"/>
    </source>
</evidence>
<dbReference type="EMBL" id="JADCNM010000011">
    <property type="protein sequence ID" value="KAG0462525.1"/>
    <property type="molecule type" value="Genomic_DNA"/>
</dbReference>
<organism evidence="12 14">
    <name type="scientific">Vanilla planifolia</name>
    <name type="common">Vanilla</name>
    <dbReference type="NCBI Taxonomy" id="51239"/>
    <lineage>
        <taxon>Eukaryota</taxon>
        <taxon>Viridiplantae</taxon>
        <taxon>Streptophyta</taxon>
        <taxon>Embryophyta</taxon>
        <taxon>Tracheophyta</taxon>
        <taxon>Spermatophyta</taxon>
        <taxon>Magnoliopsida</taxon>
        <taxon>Liliopsida</taxon>
        <taxon>Asparagales</taxon>
        <taxon>Orchidaceae</taxon>
        <taxon>Vanilloideae</taxon>
        <taxon>Vanilleae</taxon>
        <taxon>Vanilla</taxon>
    </lineage>
</organism>
<keyword evidence="6" id="KW-0914">Notch signaling pathway</keyword>
<sequence>MAILANGVIRMKVHQVERFQVKMRHTIISWPTPILKNLLRVSSDPQLAQSVAGVLVESSASENKIMGLSPDRKFPLAEFAPHQNLSFAWNPIGSGIMWNQHNFLD</sequence>
<dbReference type="GO" id="GO:0016485">
    <property type="term" value="P:protein processing"/>
    <property type="evidence" value="ECO:0007669"/>
    <property type="project" value="InterPro"/>
</dbReference>
<keyword evidence="8" id="KW-0472">Membrane</keyword>
<evidence type="ECO:0000313" key="11">
    <source>
        <dbReference type="EMBL" id="KAG0461016.1"/>
    </source>
</evidence>
<evidence type="ECO:0000259" key="10">
    <source>
        <dbReference type="Pfam" id="PF18266"/>
    </source>
</evidence>
<accession>A0A835Q1I4</accession>
<evidence type="ECO:0000256" key="2">
    <source>
        <dbReference type="ARBA" id="ARBA00007717"/>
    </source>
</evidence>
<keyword evidence="4" id="KW-0812">Transmembrane</keyword>
<evidence type="ECO:0000256" key="1">
    <source>
        <dbReference type="ARBA" id="ARBA00004479"/>
    </source>
</evidence>
<keyword evidence="13" id="KW-1185">Reference proteome</keyword>
<proteinExistence type="inferred from homology"/>
<dbReference type="Proteomes" id="UP000639772">
    <property type="component" value="Chromosome 11"/>
</dbReference>
<dbReference type="Pfam" id="PF18266">
    <property type="entry name" value="Ncstrn_small"/>
    <property type="match status" value="1"/>
</dbReference>
<keyword evidence="7" id="KW-1133">Transmembrane helix</keyword>
<dbReference type="OrthoDB" id="10265862at2759"/>
<dbReference type="InterPro" id="IPR008710">
    <property type="entry name" value="Nicastrin"/>
</dbReference>
<comment type="subcellular location">
    <subcellularLocation>
        <location evidence="1">Membrane</location>
        <topology evidence="1">Single-pass type I membrane protein</topology>
    </subcellularLocation>
</comment>
<gene>
    <name evidence="12" type="ORF">HPP92_021001</name>
    <name evidence="11" type="ORF">HPP92_021313</name>
</gene>
<feature type="domain" description="Nicastrin small lobe" evidence="10">
    <location>
        <begin position="36"/>
        <end position="103"/>
    </location>
</feature>
<protein>
    <recommendedName>
        <fullName evidence="3">Nicastrin</fullName>
    </recommendedName>
</protein>
<dbReference type="GO" id="GO:0007219">
    <property type="term" value="P:Notch signaling pathway"/>
    <property type="evidence" value="ECO:0007669"/>
    <property type="project" value="UniProtKB-KW"/>
</dbReference>
<comment type="similarity">
    <text evidence="2">Belongs to the nicastrin family.</text>
</comment>
<dbReference type="AlphaFoldDB" id="A0A835Q1I4"/>
<dbReference type="PANTHER" id="PTHR21092">
    <property type="entry name" value="NICASTRIN"/>
    <property type="match status" value="1"/>
</dbReference>
<evidence type="ECO:0000313" key="13">
    <source>
        <dbReference type="Proteomes" id="UP000636800"/>
    </source>
</evidence>
<evidence type="ECO:0000256" key="7">
    <source>
        <dbReference type="ARBA" id="ARBA00022989"/>
    </source>
</evidence>
<evidence type="ECO:0000313" key="14">
    <source>
        <dbReference type="Proteomes" id="UP000639772"/>
    </source>
</evidence>
<dbReference type="InterPro" id="IPR041084">
    <property type="entry name" value="Ncstrn_small"/>
</dbReference>
<dbReference type="EMBL" id="JADCNL010000011">
    <property type="protein sequence ID" value="KAG0461016.1"/>
    <property type="molecule type" value="Genomic_DNA"/>
</dbReference>
<comment type="caution">
    <text evidence="12">The sequence shown here is derived from an EMBL/GenBank/DDBJ whole genome shotgun (WGS) entry which is preliminary data.</text>
</comment>
<evidence type="ECO:0000256" key="8">
    <source>
        <dbReference type="ARBA" id="ARBA00023136"/>
    </source>
</evidence>
<evidence type="ECO:0000256" key="5">
    <source>
        <dbReference type="ARBA" id="ARBA00022729"/>
    </source>
</evidence>